<evidence type="ECO:0000256" key="2">
    <source>
        <dbReference type="ARBA" id="ARBA00007613"/>
    </source>
</evidence>
<keyword evidence="6" id="KW-0472">Membrane</keyword>
<comment type="similarity">
    <text evidence="2">Belongs to the outer membrane factor (OMF) (TC 1.B.17) family.</text>
</comment>
<dbReference type="HOGENOM" id="CLU_012817_10_3_10"/>
<dbReference type="GO" id="GO:0009279">
    <property type="term" value="C:cell outer membrane"/>
    <property type="evidence" value="ECO:0007669"/>
    <property type="project" value="UniProtKB-SubCell"/>
</dbReference>
<dbReference type="AlphaFoldDB" id="E4RQE3"/>
<keyword evidence="8" id="KW-0175">Coiled coil</keyword>
<dbReference type="Pfam" id="PF02321">
    <property type="entry name" value="OEP"/>
    <property type="match status" value="1"/>
</dbReference>
<dbReference type="InterPro" id="IPR003423">
    <property type="entry name" value="OMP_efflux"/>
</dbReference>
<evidence type="ECO:0000313" key="10">
    <source>
        <dbReference type="Proteomes" id="UP000007435"/>
    </source>
</evidence>
<name>E4RQE3_LEAB4</name>
<dbReference type="RefSeq" id="WP_013409385.1">
    <property type="nucleotide sequence ID" value="NC_014655.1"/>
</dbReference>
<dbReference type="OrthoDB" id="13803at2"/>
<dbReference type="KEGG" id="lby:Lbys_2689"/>
<dbReference type="GO" id="GO:0015562">
    <property type="term" value="F:efflux transmembrane transporter activity"/>
    <property type="evidence" value="ECO:0007669"/>
    <property type="project" value="InterPro"/>
</dbReference>
<proteinExistence type="inferred from homology"/>
<evidence type="ECO:0000256" key="1">
    <source>
        <dbReference type="ARBA" id="ARBA00004442"/>
    </source>
</evidence>
<dbReference type="eggNOG" id="COG1538">
    <property type="taxonomic scope" value="Bacteria"/>
</dbReference>
<organism evidence="9 10">
    <name type="scientific">Leadbetterella byssophila (strain DSM 17132 / JCM 16389 / KACC 11308 / NBRC 106382 / 4M15)</name>
    <dbReference type="NCBI Taxonomy" id="649349"/>
    <lineage>
        <taxon>Bacteria</taxon>
        <taxon>Pseudomonadati</taxon>
        <taxon>Bacteroidota</taxon>
        <taxon>Cytophagia</taxon>
        <taxon>Cytophagales</taxon>
        <taxon>Leadbetterellaceae</taxon>
        <taxon>Leadbetterella</taxon>
    </lineage>
</organism>
<dbReference type="PANTHER" id="PTHR30026:SF20">
    <property type="entry name" value="OUTER MEMBRANE PROTEIN TOLC"/>
    <property type="match status" value="1"/>
</dbReference>
<dbReference type="SUPFAM" id="SSF56954">
    <property type="entry name" value="Outer membrane efflux proteins (OEP)"/>
    <property type="match status" value="1"/>
</dbReference>
<accession>E4RQE3</accession>
<evidence type="ECO:0000313" key="9">
    <source>
        <dbReference type="EMBL" id="ADQ18351.1"/>
    </source>
</evidence>
<dbReference type="PANTHER" id="PTHR30026">
    <property type="entry name" value="OUTER MEMBRANE PROTEIN TOLC"/>
    <property type="match status" value="1"/>
</dbReference>
<keyword evidence="5" id="KW-0812">Transmembrane</keyword>
<keyword evidence="7" id="KW-0998">Cell outer membrane</keyword>
<evidence type="ECO:0000256" key="8">
    <source>
        <dbReference type="SAM" id="Coils"/>
    </source>
</evidence>
<evidence type="ECO:0000256" key="4">
    <source>
        <dbReference type="ARBA" id="ARBA00022452"/>
    </source>
</evidence>
<dbReference type="Proteomes" id="UP000007435">
    <property type="component" value="Chromosome"/>
</dbReference>
<evidence type="ECO:0000256" key="6">
    <source>
        <dbReference type="ARBA" id="ARBA00023136"/>
    </source>
</evidence>
<dbReference type="Gene3D" id="1.20.1600.10">
    <property type="entry name" value="Outer membrane efflux proteins (OEP)"/>
    <property type="match status" value="1"/>
</dbReference>
<dbReference type="EMBL" id="CP002305">
    <property type="protein sequence ID" value="ADQ18351.1"/>
    <property type="molecule type" value="Genomic_DNA"/>
</dbReference>
<keyword evidence="10" id="KW-1185">Reference proteome</keyword>
<dbReference type="GO" id="GO:0015288">
    <property type="term" value="F:porin activity"/>
    <property type="evidence" value="ECO:0007669"/>
    <property type="project" value="TreeGrafter"/>
</dbReference>
<dbReference type="STRING" id="649349.Lbys_2689"/>
<comment type="subcellular location">
    <subcellularLocation>
        <location evidence="1">Cell outer membrane</location>
    </subcellularLocation>
</comment>
<evidence type="ECO:0000256" key="3">
    <source>
        <dbReference type="ARBA" id="ARBA00022448"/>
    </source>
</evidence>
<evidence type="ECO:0000256" key="5">
    <source>
        <dbReference type="ARBA" id="ARBA00022692"/>
    </source>
</evidence>
<evidence type="ECO:0000256" key="7">
    <source>
        <dbReference type="ARBA" id="ARBA00023237"/>
    </source>
</evidence>
<reference evidence="9 10" key="2">
    <citation type="journal article" date="2011" name="Stand. Genomic Sci.">
        <title>Complete genome sequence of Leadbetterella byssophila type strain (4M15).</title>
        <authorList>
            <person name="Abt B."/>
            <person name="Teshima H."/>
            <person name="Lucas S."/>
            <person name="Lapidus A."/>
            <person name="Del Rio T.G."/>
            <person name="Nolan M."/>
            <person name="Tice H."/>
            <person name="Cheng J.F."/>
            <person name="Pitluck S."/>
            <person name="Liolios K."/>
            <person name="Pagani I."/>
            <person name="Ivanova N."/>
            <person name="Mavromatis K."/>
            <person name="Pati A."/>
            <person name="Tapia R."/>
            <person name="Han C."/>
            <person name="Goodwin L."/>
            <person name="Chen A."/>
            <person name="Palaniappan K."/>
            <person name="Land M."/>
            <person name="Hauser L."/>
            <person name="Chang Y.J."/>
            <person name="Jeffries C.D."/>
            <person name="Rohde M."/>
            <person name="Goker M."/>
            <person name="Tindall B.J."/>
            <person name="Detter J.C."/>
            <person name="Woyke T."/>
            <person name="Bristow J."/>
            <person name="Eisen J.A."/>
            <person name="Markowitz V."/>
            <person name="Hugenholtz P."/>
            <person name="Klenk H.P."/>
            <person name="Kyrpides N.C."/>
        </authorList>
    </citation>
    <scope>NUCLEOTIDE SEQUENCE [LARGE SCALE GENOMIC DNA]</scope>
    <source>
        <strain evidence="10">DSM 17132 / JCM 16389 / KACC 11308 / NBRC 106382 / 4M15</strain>
    </source>
</reference>
<dbReference type="GO" id="GO:1990281">
    <property type="term" value="C:efflux pump complex"/>
    <property type="evidence" value="ECO:0007669"/>
    <property type="project" value="TreeGrafter"/>
</dbReference>
<gene>
    <name evidence="9" type="ordered locus">Lbys_2689</name>
</gene>
<keyword evidence="4" id="KW-1134">Transmembrane beta strand</keyword>
<keyword evidence="3" id="KW-0813">Transport</keyword>
<protein>
    <submittedName>
        <fullName evidence="9">Outer membrane efflux protein</fullName>
    </submittedName>
</protein>
<dbReference type="InterPro" id="IPR051906">
    <property type="entry name" value="TolC-like"/>
</dbReference>
<feature type="coiled-coil region" evidence="8">
    <location>
        <begin position="180"/>
        <end position="225"/>
    </location>
</feature>
<sequence>MRLTTFILIFIGGIANAQSPVLDQYIHQGLESNLALRQQQMEIEKSIKAIEIAKTHFFPQVNFAPTYSVAFGGRKIDIPIGDLLNPVYSTLNALTGTSVFPQVENTSEQMAPMNFHDTKLEIKVPLFNSDIKYNVQLQKQLLLTEEAKKKYLQLELKANIESAYYQYLQALEAIRIFAYAENLAKENVLLNQKLLQHEEVLIDAKLTAEYELSKVQIQKKEAEKNAKVAKAYFNFLLNRNLEENIEADSAFFSQPPLLKPISYFQENALLSRPEFEQLQTGLAAQQTLVSMNEKNALLPTLFLGVNTGFQGFGYTFRNQAYMVGQVGMTWNLYNAGQKKLKIQQSRIGALQWNSKLEEAKKQIEMQIYKAYHDAVQSQEALQSKTLDLNRTKKVHDLVQSRYKNGAALTIEITKAQNDLTAAQLSYTIEKLSTWIKYSELKKASGY</sequence>
<reference key="1">
    <citation type="submission" date="2010-11" db="EMBL/GenBank/DDBJ databases">
        <title>The complete genome of Leadbetterella byssophila DSM 17132.</title>
        <authorList>
            <consortium name="US DOE Joint Genome Institute (JGI-PGF)"/>
            <person name="Lucas S."/>
            <person name="Copeland A."/>
            <person name="Lapidus A."/>
            <person name="Glavina del Rio T."/>
            <person name="Dalin E."/>
            <person name="Tice H."/>
            <person name="Bruce D."/>
            <person name="Goodwin L."/>
            <person name="Pitluck S."/>
            <person name="Kyrpides N."/>
            <person name="Mavromatis K."/>
            <person name="Ivanova N."/>
            <person name="Teshima H."/>
            <person name="Brettin T."/>
            <person name="Detter J.C."/>
            <person name="Han C."/>
            <person name="Tapia R."/>
            <person name="Land M."/>
            <person name="Hauser L."/>
            <person name="Markowitz V."/>
            <person name="Cheng J.-F."/>
            <person name="Hugenholtz P."/>
            <person name="Woyke T."/>
            <person name="Wu D."/>
            <person name="Tindall B."/>
            <person name="Pomrenke H.G."/>
            <person name="Brambilla E."/>
            <person name="Klenk H.-P."/>
            <person name="Eisen J.A."/>
        </authorList>
    </citation>
    <scope>NUCLEOTIDE SEQUENCE [LARGE SCALE GENOMIC DNA]</scope>
    <source>
        <strain>DSM 17132</strain>
    </source>
</reference>